<reference evidence="2 3" key="1">
    <citation type="submission" date="2019-11" db="EMBL/GenBank/DDBJ databases">
        <authorList>
            <person name="Zhang J."/>
            <person name="Sun C."/>
        </authorList>
    </citation>
    <scope>NUCLEOTIDE SEQUENCE [LARGE SCALE GENOMIC DNA]</scope>
    <source>
        <strain evidence="3">sp2</strain>
    </source>
</reference>
<dbReference type="InterPro" id="IPR013830">
    <property type="entry name" value="SGNH_hydro"/>
</dbReference>
<dbReference type="EMBL" id="CP046415">
    <property type="protein sequence ID" value="QGT78720.1"/>
    <property type="molecule type" value="Genomic_DNA"/>
</dbReference>
<proteinExistence type="predicted"/>
<dbReference type="AlphaFoldDB" id="A0A6I6CZ79"/>
<sequence>MQGAGRVIRWLLAGVLLGPVVLGLAGCGEPALEPLPRGAIILAFGDSLTEGVGASEEAAYPEQLARLTGRVVINAGVAGETTADGVERLPEALERHAPALMILLMGGNDVLRNQDLAEAKRNLARMIELARQRDVAVLLVGVPEKSLFSQSAPLYRELADEHDVLLVDDLVAGLLRRPSYKSDAVHLNAEGYRAMAERLAEVLRDEGAL</sequence>
<dbReference type="CDD" id="cd01822">
    <property type="entry name" value="Lysophospholipase_L1_like"/>
    <property type="match status" value="1"/>
</dbReference>
<dbReference type="PANTHER" id="PTHR30383:SF24">
    <property type="entry name" value="THIOESTERASE 1_PROTEASE 1_LYSOPHOSPHOLIPASE L1"/>
    <property type="match status" value="1"/>
</dbReference>
<dbReference type="KEGG" id="ghl:GM160_07300"/>
<dbReference type="Pfam" id="PF13472">
    <property type="entry name" value="Lipase_GDSL_2"/>
    <property type="match status" value="1"/>
</dbReference>
<gene>
    <name evidence="2" type="ORF">GM160_07300</name>
</gene>
<dbReference type="PANTHER" id="PTHR30383">
    <property type="entry name" value="THIOESTERASE 1/PROTEASE 1/LYSOPHOSPHOLIPASE L1"/>
    <property type="match status" value="1"/>
</dbReference>
<accession>A0A6I6CZ79</accession>
<evidence type="ECO:0000313" key="3">
    <source>
        <dbReference type="Proteomes" id="UP000427716"/>
    </source>
</evidence>
<organism evidence="2 3">
    <name type="scientific">Guyparkeria halophila</name>
    <dbReference type="NCBI Taxonomy" id="47960"/>
    <lineage>
        <taxon>Bacteria</taxon>
        <taxon>Pseudomonadati</taxon>
        <taxon>Pseudomonadota</taxon>
        <taxon>Gammaproteobacteria</taxon>
        <taxon>Chromatiales</taxon>
        <taxon>Thioalkalibacteraceae</taxon>
        <taxon>Guyparkeria</taxon>
    </lineage>
</organism>
<evidence type="ECO:0000313" key="2">
    <source>
        <dbReference type="EMBL" id="QGT78720.1"/>
    </source>
</evidence>
<dbReference type="GO" id="GO:0004622">
    <property type="term" value="F:phosphatidylcholine lysophospholipase activity"/>
    <property type="evidence" value="ECO:0007669"/>
    <property type="project" value="TreeGrafter"/>
</dbReference>
<dbReference type="PROSITE" id="PS51257">
    <property type="entry name" value="PROKAR_LIPOPROTEIN"/>
    <property type="match status" value="1"/>
</dbReference>
<protein>
    <submittedName>
        <fullName evidence="2">Arylesterase</fullName>
    </submittedName>
</protein>
<dbReference type="InterPro" id="IPR036514">
    <property type="entry name" value="SGNH_hydro_sf"/>
</dbReference>
<dbReference type="InterPro" id="IPR051532">
    <property type="entry name" value="Ester_Hydrolysis_Enzymes"/>
</dbReference>
<dbReference type="SUPFAM" id="SSF52266">
    <property type="entry name" value="SGNH hydrolase"/>
    <property type="match status" value="1"/>
</dbReference>
<dbReference type="Proteomes" id="UP000427716">
    <property type="component" value="Chromosome"/>
</dbReference>
<dbReference type="RefSeq" id="WP_156574234.1">
    <property type="nucleotide sequence ID" value="NZ_CP046415.1"/>
</dbReference>
<evidence type="ECO:0000259" key="1">
    <source>
        <dbReference type="Pfam" id="PF13472"/>
    </source>
</evidence>
<dbReference type="Gene3D" id="3.40.50.1110">
    <property type="entry name" value="SGNH hydrolase"/>
    <property type="match status" value="1"/>
</dbReference>
<keyword evidence="3" id="KW-1185">Reference proteome</keyword>
<name>A0A6I6CZ79_9GAMM</name>
<feature type="domain" description="SGNH hydrolase-type esterase" evidence="1">
    <location>
        <begin position="43"/>
        <end position="194"/>
    </location>
</feature>